<evidence type="ECO:0000259" key="6">
    <source>
        <dbReference type="Pfam" id="PF07980"/>
    </source>
</evidence>
<evidence type="ECO:0000256" key="4">
    <source>
        <dbReference type="ARBA" id="ARBA00023136"/>
    </source>
</evidence>
<evidence type="ECO:0000259" key="7">
    <source>
        <dbReference type="Pfam" id="PF14322"/>
    </source>
</evidence>
<reference evidence="8 9" key="1">
    <citation type="submission" date="2019-04" db="EMBL/GenBank/DDBJ databases">
        <title>Pedobacter sp. AR-3-17 sp. nov., isolated from Arctic soil.</title>
        <authorList>
            <person name="Dahal R.H."/>
            <person name="Kim D.-U."/>
        </authorList>
    </citation>
    <scope>NUCLEOTIDE SEQUENCE [LARGE SCALE GENOMIC DNA]</scope>
    <source>
        <strain evidence="8 9">AR-3-17</strain>
    </source>
</reference>
<dbReference type="SUPFAM" id="SSF48452">
    <property type="entry name" value="TPR-like"/>
    <property type="match status" value="1"/>
</dbReference>
<dbReference type="GO" id="GO:0009279">
    <property type="term" value="C:cell outer membrane"/>
    <property type="evidence" value="ECO:0007669"/>
    <property type="project" value="UniProtKB-SubCell"/>
</dbReference>
<comment type="caution">
    <text evidence="8">The sequence shown here is derived from an EMBL/GenBank/DDBJ whole genome shotgun (WGS) entry which is preliminary data.</text>
</comment>
<dbReference type="Pfam" id="PF14322">
    <property type="entry name" value="SusD-like_3"/>
    <property type="match status" value="1"/>
</dbReference>
<dbReference type="Proteomes" id="UP000308181">
    <property type="component" value="Unassembled WGS sequence"/>
</dbReference>
<dbReference type="InterPro" id="IPR033985">
    <property type="entry name" value="SusD-like_N"/>
</dbReference>
<evidence type="ECO:0000313" key="8">
    <source>
        <dbReference type="EMBL" id="TKC00344.1"/>
    </source>
</evidence>
<feature type="domain" description="RagB/SusD" evidence="6">
    <location>
        <begin position="372"/>
        <end position="494"/>
    </location>
</feature>
<protein>
    <submittedName>
        <fullName evidence="8">RagB/SusD family nutrient uptake outer membrane protein</fullName>
    </submittedName>
</protein>
<keyword evidence="4" id="KW-0472">Membrane</keyword>
<dbReference type="EMBL" id="SWBP01000001">
    <property type="protein sequence ID" value="TKC00344.1"/>
    <property type="molecule type" value="Genomic_DNA"/>
</dbReference>
<evidence type="ECO:0000256" key="5">
    <source>
        <dbReference type="ARBA" id="ARBA00023237"/>
    </source>
</evidence>
<evidence type="ECO:0000256" key="2">
    <source>
        <dbReference type="ARBA" id="ARBA00006275"/>
    </source>
</evidence>
<keyword evidence="3" id="KW-0732">Signal</keyword>
<comment type="subcellular location">
    <subcellularLocation>
        <location evidence="1">Cell outer membrane</location>
    </subcellularLocation>
</comment>
<feature type="domain" description="SusD-like N-terminal" evidence="7">
    <location>
        <begin position="45"/>
        <end position="244"/>
    </location>
</feature>
<organism evidence="8 9">
    <name type="scientific">Pedobacter cryophilus</name>
    <dbReference type="NCBI Taxonomy" id="2571271"/>
    <lineage>
        <taxon>Bacteria</taxon>
        <taxon>Pseudomonadati</taxon>
        <taxon>Bacteroidota</taxon>
        <taxon>Sphingobacteriia</taxon>
        <taxon>Sphingobacteriales</taxon>
        <taxon>Sphingobacteriaceae</taxon>
        <taxon>Pedobacter</taxon>
    </lineage>
</organism>
<dbReference type="Gene3D" id="1.25.40.390">
    <property type="match status" value="1"/>
</dbReference>
<accession>A0A4U1C6S6</accession>
<dbReference type="InterPro" id="IPR012944">
    <property type="entry name" value="SusD_RagB_dom"/>
</dbReference>
<evidence type="ECO:0000313" key="9">
    <source>
        <dbReference type="Proteomes" id="UP000308181"/>
    </source>
</evidence>
<evidence type="ECO:0000256" key="3">
    <source>
        <dbReference type="ARBA" id="ARBA00022729"/>
    </source>
</evidence>
<sequence>MKFRIFKKHNQKIVLLSLTTLFLLSSCDKEILSPVSETAISDANAFDTPTRIEQQINGLYSTLKSGQFYGGRYLIYNDIRGEEFINRLDNLVTGKAVWSLNVESGRDEVNNLWATAYSTINRVNVFLKGLDDNAAKIDPTLLASYRGEAKLIRALTYYSLLQLYAKPFTLDNGASLGVPLRLLPESTGANNDLVRSTVAQVYTQILLDLNEAEPGLPSTYSTALLNTTRAHKNTAIALKTRVYLTMGRYADVITEGNKLVPAVAPYRAPTGVLHQLQASVATPYTNYTTVESIMSMPMTDANPPGTQNQLGYYFNKAGSGFGNGEYYLNTASAGILNNPLWPATDARKTNFITVSGGQSYLIKYNKTSPFADYVPVIRYAEVLLNLAEANARTSVTPSLRAIALLNAVRQRSDATYNFDPTNLATPAALINTILTERRIELIGEGFRSIDLLRTNQTIPGKISPTEPVNAVAPTEKAYIWPIPINEIRTNTLIVPN</sequence>
<dbReference type="Pfam" id="PF07980">
    <property type="entry name" value="SusD_RagB"/>
    <property type="match status" value="1"/>
</dbReference>
<dbReference type="InterPro" id="IPR011990">
    <property type="entry name" value="TPR-like_helical_dom_sf"/>
</dbReference>
<evidence type="ECO:0000256" key="1">
    <source>
        <dbReference type="ARBA" id="ARBA00004442"/>
    </source>
</evidence>
<dbReference type="CDD" id="cd08977">
    <property type="entry name" value="SusD"/>
    <property type="match status" value="1"/>
</dbReference>
<dbReference type="RefSeq" id="WP_136824554.1">
    <property type="nucleotide sequence ID" value="NZ_SWBP01000001.1"/>
</dbReference>
<dbReference type="PROSITE" id="PS51257">
    <property type="entry name" value="PROKAR_LIPOPROTEIN"/>
    <property type="match status" value="1"/>
</dbReference>
<gene>
    <name evidence="8" type="ORF">FA046_01295</name>
</gene>
<dbReference type="AlphaFoldDB" id="A0A4U1C6S6"/>
<proteinExistence type="inferred from homology"/>
<keyword evidence="9" id="KW-1185">Reference proteome</keyword>
<dbReference type="OrthoDB" id="9792139at2"/>
<comment type="similarity">
    <text evidence="2">Belongs to the SusD family.</text>
</comment>
<name>A0A4U1C6S6_9SPHI</name>
<keyword evidence="5" id="KW-0998">Cell outer membrane</keyword>